<dbReference type="EMBL" id="JABFUD020000007">
    <property type="protein sequence ID" value="KAI5077826.1"/>
    <property type="molecule type" value="Genomic_DNA"/>
</dbReference>
<dbReference type="SUPFAM" id="SSF103511">
    <property type="entry name" value="Chlorophyll a-b binding protein"/>
    <property type="match status" value="1"/>
</dbReference>
<dbReference type="PANTHER" id="PTHR21649">
    <property type="entry name" value="CHLOROPHYLL A/B BINDING PROTEIN"/>
    <property type="match status" value="1"/>
</dbReference>
<feature type="binding site" evidence="7">
    <location>
        <position position="67"/>
    </location>
    <ligand>
        <name>chlorophyll a</name>
        <dbReference type="ChEBI" id="CHEBI:58416"/>
        <label>1</label>
    </ligand>
</feature>
<evidence type="ECO:0000256" key="6">
    <source>
        <dbReference type="ARBA" id="ARBA00022991"/>
    </source>
</evidence>
<keyword evidence="8" id="KW-0603">Photosystem I</keyword>
<evidence type="ECO:0000256" key="2">
    <source>
        <dbReference type="ARBA" id="ARBA00022494"/>
    </source>
</evidence>
<proteinExistence type="inferred from homology"/>
<evidence type="ECO:0000256" key="8">
    <source>
        <dbReference type="RuleBase" id="RU363080"/>
    </source>
</evidence>
<evidence type="ECO:0000256" key="7">
    <source>
        <dbReference type="PIRSR" id="PIRSR601344-1"/>
    </source>
</evidence>
<evidence type="ECO:0000256" key="5">
    <source>
        <dbReference type="ARBA" id="ARBA00022640"/>
    </source>
</evidence>
<comment type="function">
    <text evidence="8">The light-harvesting complex (LHC) functions as a light receptor, it captures and delivers excitation energy to photosystems with which it is closely associated.</text>
</comment>
<keyword evidence="3 8" id="KW-0150">Chloroplast</keyword>
<evidence type="ECO:0000256" key="1">
    <source>
        <dbReference type="ARBA" id="ARBA00004334"/>
    </source>
</evidence>
<dbReference type="GO" id="GO:0009765">
    <property type="term" value="P:photosynthesis, light harvesting"/>
    <property type="evidence" value="ECO:0007669"/>
    <property type="project" value="InterPro"/>
</dbReference>
<keyword evidence="5 8" id="KW-0934">Plastid</keyword>
<evidence type="ECO:0000256" key="4">
    <source>
        <dbReference type="ARBA" id="ARBA00022531"/>
    </source>
</evidence>
<dbReference type="GO" id="GO:0009535">
    <property type="term" value="C:chloroplast thylakoid membrane"/>
    <property type="evidence" value="ECO:0007669"/>
    <property type="project" value="UniProtKB-SubCell"/>
</dbReference>
<evidence type="ECO:0000313" key="10">
    <source>
        <dbReference type="Proteomes" id="UP000886520"/>
    </source>
</evidence>
<accession>A0A9D4V1R0</accession>
<name>A0A9D4V1R0_ADICA</name>
<dbReference type="GO" id="GO:0009522">
    <property type="term" value="C:photosystem I"/>
    <property type="evidence" value="ECO:0007669"/>
    <property type="project" value="UniProtKB-KW"/>
</dbReference>
<keyword evidence="8" id="KW-0793">Thylakoid</keyword>
<keyword evidence="4 8" id="KW-0602">Photosynthesis</keyword>
<keyword evidence="2 7" id="KW-0148">Chlorophyll</keyword>
<comment type="subcellular location">
    <subcellularLocation>
        <location evidence="1 8">Plastid</location>
        <location evidence="1 8">Chloroplast thylakoid membrane</location>
    </subcellularLocation>
</comment>
<comment type="similarity">
    <text evidence="8">Belongs to the light-harvesting chlorophyll a/b-binding (LHC) protein family.</text>
</comment>
<sequence>MSSSWVPWRAIEWSTAIVSDLSDPIYPCNQFNPLGLANNLEVFAKLKVKELKNRGLAMFSMFGFFMQDIST</sequence>
<dbReference type="Gene3D" id="1.10.3460.10">
    <property type="entry name" value="Chlorophyll a/b binding protein domain"/>
    <property type="match status" value="1"/>
</dbReference>
<feature type="binding site" evidence="7">
    <location>
        <position position="50"/>
    </location>
    <ligand>
        <name>chlorophyll a</name>
        <dbReference type="ChEBI" id="CHEBI:58416"/>
        <label>1</label>
    </ligand>
</feature>
<dbReference type="InterPro" id="IPR001344">
    <property type="entry name" value="Chloro_AB-bd_pln"/>
</dbReference>
<gene>
    <name evidence="9" type="ORF">GOP47_0007650</name>
</gene>
<dbReference type="InterPro" id="IPR022796">
    <property type="entry name" value="Chloroa_b-bind"/>
</dbReference>
<protein>
    <recommendedName>
        <fullName evidence="8">Chlorophyll a-b binding protein, chloroplastic</fullName>
    </recommendedName>
</protein>
<dbReference type="OrthoDB" id="423598at2759"/>
<dbReference type="Pfam" id="PF00504">
    <property type="entry name" value="Chloroa_b-bind"/>
    <property type="match status" value="1"/>
</dbReference>
<dbReference type="GO" id="GO:0016168">
    <property type="term" value="F:chlorophyll binding"/>
    <property type="evidence" value="ECO:0007669"/>
    <property type="project" value="UniProtKB-KW"/>
</dbReference>
<dbReference type="GO" id="GO:0009523">
    <property type="term" value="C:photosystem II"/>
    <property type="evidence" value="ECO:0007669"/>
    <property type="project" value="UniProtKB-KW"/>
</dbReference>
<evidence type="ECO:0000256" key="3">
    <source>
        <dbReference type="ARBA" id="ARBA00022528"/>
    </source>
</evidence>
<organism evidence="9 10">
    <name type="scientific">Adiantum capillus-veneris</name>
    <name type="common">Maidenhair fern</name>
    <dbReference type="NCBI Taxonomy" id="13818"/>
    <lineage>
        <taxon>Eukaryota</taxon>
        <taxon>Viridiplantae</taxon>
        <taxon>Streptophyta</taxon>
        <taxon>Embryophyta</taxon>
        <taxon>Tracheophyta</taxon>
        <taxon>Polypodiopsida</taxon>
        <taxon>Polypodiidae</taxon>
        <taxon>Polypodiales</taxon>
        <taxon>Pteridineae</taxon>
        <taxon>Pteridaceae</taxon>
        <taxon>Vittarioideae</taxon>
        <taxon>Adiantum</taxon>
    </lineage>
</organism>
<keyword evidence="6 8" id="KW-0157">Chromophore</keyword>
<keyword evidence="10" id="KW-1185">Reference proteome</keyword>
<feature type="binding site" evidence="7">
    <location>
        <position position="53"/>
    </location>
    <ligand>
        <name>chlorophyll a</name>
        <dbReference type="ChEBI" id="CHEBI:58416"/>
        <label>1</label>
    </ligand>
</feature>
<dbReference type="Proteomes" id="UP000886520">
    <property type="component" value="Chromosome 7"/>
</dbReference>
<dbReference type="AlphaFoldDB" id="A0A9D4V1R0"/>
<keyword evidence="8" id="KW-0604">Photosystem II</keyword>
<evidence type="ECO:0000313" key="9">
    <source>
        <dbReference type="EMBL" id="KAI5077826.1"/>
    </source>
</evidence>
<feature type="binding site" evidence="7">
    <location>
        <position position="49"/>
    </location>
    <ligand>
        <name>chlorophyll a</name>
        <dbReference type="ChEBI" id="CHEBI:58416"/>
        <label>1</label>
    </ligand>
</feature>
<reference evidence="9" key="1">
    <citation type="submission" date="2021-01" db="EMBL/GenBank/DDBJ databases">
        <title>Adiantum capillus-veneris genome.</title>
        <authorList>
            <person name="Fang Y."/>
            <person name="Liao Q."/>
        </authorList>
    </citation>
    <scope>NUCLEOTIDE SEQUENCE</scope>
    <source>
        <strain evidence="9">H3</strain>
        <tissue evidence="9">Leaf</tissue>
    </source>
</reference>
<comment type="caution">
    <text evidence="9">The sequence shown here is derived from an EMBL/GenBank/DDBJ whole genome shotgun (WGS) entry which is preliminary data.</text>
</comment>